<dbReference type="PANTHER" id="PTHR43312">
    <property type="entry name" value="D-THREO-ALDOSE 1-DEHYDROGENASE"/>
    <property type="match status" value="1"/>
</dbReference>
<gene>
    <name evidence="2" type="ORF">B1R32_107146</name>
</gene>
<dbReference type="CDD" id="cd19086">
    <property type="entry name" value="AKR_AKR11C1"/>
    <property type="match status" value="1"/>
</dbReference>
<name>A0A2S8STJ7_9BACT</name>
<evidence type="ECO:0000313" key="2">
    <source>
        <dbReference type="EMBL" id="PQV64121.1"/>
    </source>
</evidence>
<dbReference type="InterPro" id="IPR023210">
    <property type="entry name" value="NADP_OxRdtase_dom"/>
</dbReference>
<dbReference type="InParanoid" id="A0A2S8STJ7"/>
<dbReference type="OrthoDB" id="9804790at2"/>
<dbReference type="AlphaFoldDB" id="A0A2S8STJ7"/>
<evidence type="ECO:0000313" key="3">
    <source>
        <dbReference type="Proteomes" id="UP000237684"/>
    </source>
</evidence>
<dbReference type="EMBL" id="NIGF01000007">
    <property type="protein sequence ID" value="PQV64121.1"/>
    <property type="molecule type" value="Genomic_DNA"/>
</dbReference>
<dbReference type="Proteomes" id="UP000237684">
    <property type="component" value="Unassembled WGS sequence"/>
</dbReference>
<keyword evidence="3" id="KW-1185">Reference proteome</keyword>
<comment type="caution">
    <text evidence="2">The sequence shown here is derived from an EMBL/GenBank/DDBJ whole genome shotgun (WGS) entry which is preliminary data.</text>
</comment>
<accession>A0A2S8STJ7</accession>
<dbReference type="Gene3D" id="3.20.20.100">
    <property type="entry name" value="NADP-dependent oxidoreductase domain"/>
    <property type="match status" value="1"/>
</dbReference>
<organism evidence="2 3">
    <name type="scientific">Abditibacterium utsteinense</name>
    <dbReference type="NCBI Taxonomy" id="1960156"/>
    <lineage>
        <taxon>Bacteria</taxon>
        <taxon>Pseudomonadati</taxon>
        <taxon>Abditibacteriota</taxon>
        <taxon>Abditibacteriia</taxon>
        <taxon>Abditibacteriales</taxon>
        <taxon>Abditibacteriaceae</taxon>
        <taxon>Abditibacterium</taxon>
    </lineage>
</organism>
<reference evidence="2 3" key="1">
    <citation type="journal article" date="2018" name="Syst. Appl. Microbiol.">
        <title>Abditibacterium utsteinense sp. nov., the first cultivated member of candidate phylum FBP, isolated from ice-free Antarctic soil samples.</title>
        <authorList>
            <person name="Tahon G."/>
            <person name="Tytgat B."/>
            <person name="Lebbe L."/>
            <person name="Carlier A."/>
            <person name="Willems A."/>
        </authorList>
    </citation>
    <scope>NUCLEOTIDE SEQUENCE [LARGE SCALE GENOMIC DNA]</scope>
    <source>
        <strain evidence="2 3">LMG 29911</strain>
    </source>
</reference>
<dbReference type="RefSeq" id="WP_105483586.1">
    <property type="nucleotide sequence ID" value="NZ_NIGF01000007.1"/>
</dbReference>
<feature type="domain" description="NADP-dependent oxidoreductase" evidence="1">
    <location>
        <begin position="16"/>
        <end position="313"/>
    </location>
</feature>
<dbReference type="Pfam" id="PF00248">
    <property type="entry name" value="Aldo_ket_red"/>
    <property type="match status" value="1"/>
</dbReference>
<protein>
    <submittedName>
        <fullName evidence="2">Putative oxidoreductase</fullName>
    </submittedName>
</protein>
<dbReference type="SUPFAM" id="SSF51430">
    <property type="entry name" value="NAD(P)-linked oxidoreductase"/>
    <property type="match status" value="1"/>
</dbReference>
<dbReference type="InterPro" id="IPR036812">
    <property type="entry name" value="NAD(P)_OxRdtase_dom_sf"/>
</dbReference>
<evidence type="ECO:0000259" key="1">
    <source>
        <dbReference type="Pfam" id="PF00248"/>
    </source>
</evidence>
<sequence>MKQRNFSQSGKSVSEVGLGTWQIGGSWGEVSEDESLAILREAYQNGVTFFDTANVYGDGRSEKLIGRFLRESGAKDVFVATKLGRGPEFPDVNEAILRGHTEGSLERLGVESLDLTQLHCVPTEELRRGEVFETLRKLKAEGKIQKFGASVESMEEAHLCLQQDGLASLQIIFNIFRQKPIADLFAAAQAKNVALIVRLPLASGLLSGKMTPDTKFDKDDHRNFNRDGASFNVGETFAGLGFEKGVELAEQLKPLIPQKMEMAQMAQRWILDFPAVTTIIPGASKSSQVISNVSASEIAPLSEELHAQLREFYESKVKEFVRGPY</sequence>
<dbReference type="InterPro" id="IPR053135">
    <property type="entry name" value="AKR2_Oxidoreductase"/>
</dbReference>
<dbReference type="PANTHER" id="PTHR43312:SF1">
    <property type="entry name" value="NADP-DEPENDENT OXIDOREDUCTASE DOMAIN-CONTAINING PROTEIN"/>
    <property type="match status" value="1"/>
</dbReference>
<proteinExistence type="predicted"/>